<dbReference type="InterPro" id="IPR035093">
    <property type="entry name" value="RelE/ParE_toxin_dom_sf"/>
</dbReference>
<protein>
    <recommendedName>
        <fullName evidence="2">ParE-like toxin domain-containing protein</fullName>
    </recommendedName>
</protein>
<dbReference type="AlphaFoldDB" id="A0A1F7VAR8"/>
<name>A0A1F7VAR8_9BACT</name>
<dbReference type="InterPro" id="IPR056925">
    <property type="entry name" value="ParE-like"/>
</dbReference>
<evidence type="ECO:0000259" key="2">
    <source>
        <dbReference type="Pfam" id="PF24732"/>
    </source>
</evidence>
<keyword evidence="1" id="KW-1277">Toxin-antitoxin system</keyword>
<dbReference type="SUPFAM" id="SSF143011">
    <property type="entry name" value="RelE-like"/>
    <property type="match status" value="1"/>
</dbReference>
<feature type="domain" description="ParE-like toxin" evidence="2">
    <location>
        <begin position="20"/>
        <end position="79"/>
    </location>
</feature>
<evidence type="ECO:0000256" key="1">
    <source>
        <dbReference type="ARBA" id="ARBA00022649"/>
    </source>
</evidence>
<evidence type="ECO:0000313" key="4">
    <source>
        <dbReference type="Proteomes" id="UP000178264"/>
    </source>
</evidence>
<sequence>MKIIIASSFDRDYQKLPQELQRVADKQIELLSADLAHPSLRLKKLGGHAHTWEIRISKGYRILIEFEGSTMILYRVGPHNITRRPV</sequence>
<dbReference type="InterPro" id="IPR007712">
    <property type="entry name" value="RelE/ParE_toxin"/>
</dbReference>
<dbReference type="Gene3D" id="3.30.2310.20">
    <property type="entry name" value="RelE-like"/>
    <property type="match status" value="1"/>
</dbReference>
<gene>
    <name evidence="3" type="ORF">A3I42_04455</name>
</gene>
<dbReference type="NCBIfam" id="TIGR02385">
    <property type="entry name" value="RelE_StbE"/>
    <property type="match status" value="1"/>
</dbReference>
<evidence type="ECO:0000313" key="3">
    <source>
        <dbReference type="EMBL" id="OGL87555.1"/>
    </source>
</evidence>
<reference evidence="3 4" key="1">
    <citation type="journal article" date="2016" name="Nat. Commun.">
        <title>Thousands of microbial genomes shed light on interconnected biogeochemical processes in an aquifer system.</title>
        <authorList>
            <person name="Anantharaman K."/>
            <person name="Brown C.T."/>
            <person name="Hug L.A."/>
            <person name="Sharon I."/>
            <person name="Castelle C.J."/>
            <person name="Probst A.J."/>
            <person name="Thomas B.C."/>
            <person name="Singh A."/>
            <person name="Wilkins M.J."/>
            <person name="Karaoz U."/>
            <person name="Brodie E.L."/>
            <person name="Williams K.H."/>
            <person name="Hubbard S.S."/>
            <person name="Banfield J.F."/>
        </authorList>
    </citation>
    <scope>NUCLEOTIDE SEQUENCE [LARGE SCALE GENOMIC DNA]</scope>
</reference>
<accession>A0A1F7VAR8</accession>
<dbReference type="Proteomes" id="UP000178264">
    <property type="component" value="Unassembled WGS sequence"/>
</dbReference>
<proteinExistence type="predicted"/>
<dbReference type="Pfam" id="PF24732">
    <property type="entry name" value="ParE_like"/>
    <property type="match status" value="1"/>
</dbReference>
<dbReference type="EMBL" id="MGER01000076">
    <property type="protein sequence ID" value="OGL87555.1"/>
    <property type="molecule type" value="Genomic_DNA"/>
</dbReference>
<comment type="caution">
    <text evidence="3">The sequence shown here is derived from an EMBL/GenBank/DDBJ whole genome shotgun (WGS) entry which is preliminary data.</text>
</comment>
<organism evidence="3 4">
    <name type="scientific">Candidatus Uhrbacteria bacterium RIFCSPLOWO2_02_FULL_49_11</name>
    <dbReference type="NCBI Taxonomy" id="1802409"/>
    <lineage>
        <taxon>Bacteria</taxon>
        <taxon>Candidatus Uhriibacteriota</taxon>
    </lineage>
</organism>